<evidence type="ECO:0000313" key="3">
    <source>
        <dbReference type="Proteomes" id="UP000529783"/>
    </source>
</evidence>
<gene>
    <name evidence="2" type="ORF">BJY14_000506</name>
</gene>
<keyword evidence="1" id="KW-0472">Membrane</keyword>
<feature type="transmembrane region" description="Helical" evidence="1">
    <location>
        <begin position="25"/>
        <end position="49"/>
    </location>
</feature>
<keyword evidence="1" id="KW-0812">Transmembrane</keyword>
<dbReference type="RefSeq" id="WP_179842092.1">
    <property type="nucleotide sequence ID" value="NZ_JACCBA010000001.1"/>
</dbReference>
<feature type="transmembrane region" description="Helical" evidence="1">
    <location>
        <begin position="107"/>
        <end position="131"/>
    </location>
</feature>
<protein>
    <submittedName>
        <fullName evidence="2">Uncharacterized protein</fullName>
    </submittedName>
</protein>
<comment type="caution">
    <text evidence="2">The sequence shown here is derived from an EMBL/GenBank/DDBJ whole genome shotgun (WGS) entry which is preliminary data.</text>
</comment>
<accession>A0A7Y9EB99</accession>
<proteinExistence type="predicted"/>
<feature type="transmembrane region" description="Helical" evidence="1">
    <location>
        <begin position="229"/>
        <end position="252"/>
    </location>
</feature>
<evidence type="ECO:0000256" key="1">
    <source>
        <dbReference type="SAM" id="Phobius"/>
    </source>
</evidence>
<sequence length="328" mass="34311">MGFTKENGAAKLGEPSEAVPPQGKLAAFLVAALVIGETGVILQLFFNVIKEEGPIMTSFLQTVVGTALLWCVVRPKLNAGWPLWWRALAVGGSSVVSLVAAREAMTLVPYGTITCLAFVFGPMFAMTFRIGRAAKARTLKRKWTIASPFLAAASVFLLVDGLGSGDLVGFGLIGLVALAYHVYATTTSGLQREDVNTVATLARLPTVLLLTGMLFSAEAPSALLHVSGQAWWVCSVSGAVGVVALLMINAAWKRGLTVTTHAGVMPVDNGLAMVDGMLAGQFPSLANWFGAGLVVAAEVGATRARIPDGDKPSKFAAFLDGLPARIAR</sequence>
<dbReference type="EMBL" id="JACCBA010000001">
    <property type="protein sequence ID" value="NYD44523.1"/>
    <property type="molecule type" value="Genomic_DNA"/>
</dbReference>
<organism evidence="2 3">
    <name type="scientific">Actinomadura luteofluorescens</name>
    <dbReference type="NCBI Taxonomy" id="46163"/>
    <lineage>
        <taxon>Bacteria</taxon>
        <taxon>Bacillati</taxon>
        <taxon>Actinomycetota</taxon>
        <taxon>Actinomycetes</taxon>
        <taxon>Streptosporangiales</taxon>
        <taxon>Thermomonosporaceae</taxon>
        <taxon>Actinomadura</taxon>
    </lineage>
</organism>
<keyword evidence="1" id="KW-1133">Transmembrane helix</keyword>
<feature type="transmembrane region" description="Helical" evidence="1">
    <location>
        <begin position="143"/>
        <end position="162"/>
    </location>
</feature>
<evidence type="ECO:0000313" key="2">
    <source>
        <dbReference type="EMBL" id="NYD44523.1"/>
    </source>
</evidence>
<feature type="transmembrane region" description="Helical" evidence="1">
    <location>
        <begin position="55"/>
        <end position="72"/>
    </location>
</feature>
<reference evidence="2 3" key="1">
    <citation type="submission" date="2020-07" db="EMBL/GenBank/DDBJ databases">
        <title>Sequencing the genomes of 1000 actinobacteria strains.</title>
        <authorList>
            <person name="Klenk H.-P."/>
        </authorList>
    </citation>
    <scope>NUCLEOTIDE SEQUENCE [LARGE SCALE GENOMIC DNA]</scope>
    <source>
        <strain evidence="2 3">DSM 40398</strain>
    </source>
</reference>
<dbReference type="AlphaFoldDB" id="A0A7Y9EB99"/>
<dbReference type="Proteomes" id="UP000529783">
    <property type="component" value="Unassembled WGS sequence"/>
</dbReference>
<feature type="transmembrane region" description="Helical" evidence="1">
    <location>
        <begin position="168"/>
        <end position="186"/>
    </location>
</feature>
<feature type="transmembrane region" description="Helical" evidence="1">
    <location>
        <begin position="198"/>
        <end position="217"/>
    </location>
</feature>
<name>A0A7Y9EB99_9ACTN</name>
<keyword evidence="3" id="KW-1185">Reference proteome</keyword>